<accession>A0A067SMU9</accession>
<keyword evidence="2" id="KW-1185">Reference proteome</keyword>
<organism evidence="1 2">
    <name type="scientific">Galerina marginata (strain CBS 339.88)</name>
    <dbReference type="NCBI Taxonomy" id="685588"/>
    <lineage>
        <taxon>Eukaryota</taxon>
        <taxon>Fungi</taxon>
        <taxon>Dikarya</taxon>
        <taxon>Basidiomycota</taxon>
        <taxon>Agaricomycotina</taxon>
        <taxon>Agaricomycetes</taxon>
        <taxon>Agaricomycetidae</taxon>
        <taxon>Agaricales</taxon>
        <taxon>Agaricineae</taxon>
        <taxon>Strophariaceae</taxon>
        <taxon>Galerina</taxon>
    </lineage>
</organism>
<evidence type="ECO:0000313" key="1">
    <source>
        <dbReference type="EMBL" id="KDR68093.1"/>
    </source>
</evidence>
<gene>
    <name evidence="1" type="ORF">GALMADRAFT_257337</name>
</gene>
<evidence type="ECO:0000313" key="2">
    <source>
        <dbReference type="Proteomes" id="UP000027222"/>
    </source>
</evidence>
<dbReference type="OrthoDB" id="3365698at2759"/>
<dbReference type="AlphaFoldDB" id="A0A067SMU9"/>
<evidence type="ECO:0008006" key="3">
    <source>
        <dbReference type="Google" id="ProtNLM"/>
    </source>
</evidence>
<dbReference type="HOGENOM" id="CLU_587990_0_0_1"/>
<dbReference type="Proteomes" id="UP000027222">
    <property type="component" value="Unassembled WGS sequence"/>
</dbReference>
<protein>
    <recommendedName>
        <fullName evidence="3">F-box domain-containing protein</fullName>
    </recommendedName>
</protein>
<dbReference type="InterPro" id="IPR032675">
    <property type="entry name" value="LRR_dom_sf"/>
</dbReference>
<name>A0A067SMU9_GALM3</name>
<proteinExistence type="predicted"/>
<sequence>MWSTIHLHVIQKPQRQLAIDIIGRDQGGDVTVIGDWDKYRANKVSKWLQLSGTLPISISIVRGVNSAGVLAPRASIETQLAAVVPFASRCRNLFFQGPPESLSRLASINALELSSLESLFLYAPFEGQGTRPPTHINLTDTWGCSGLLGAPSLRKLSLRHRNIRFELLNVHWSQITHLELGGSYQGVNPHLLQVSAAKLSDVLQWCERLVYLKLDLEVADDIYDTNIPSIPLLHLRCLSIRTPSDLAPIIGKLEIPAVKELTFHSTAKNANHPQCLMMLIQAGAIVKLDLDTRNVPHASFLQCLRQCRALISLTLRCARNSMERSRTPGDLIHSSRVDDEFLDLISTTGTDAFSPLLEEFICNFLTEFTTVGLTKFITRKQGGNVPGLARLKTLTLLNVPLHKRREVQQWASSLQVRAYVDAGLAVYLDGHNEDKSYQPTEEEDRYSIIDFGRSSMQYARSWMED</sequence>
<dbReference type="STRING" id="685588.A0A067SMU9"/>
<dbReference type="Gene3D" id="3.80.10.10">
    <property type="entry name" value="Ribonuclease Inhibitor"/>
    <property type="match status" value="1"/>
</dbReference>
<dbReference type="EMBL" id="KL142410">
    <property type="protein sequence ID" value="KDR68093.1"/>
    <property type="molecule type" value="Genomic_DNA"/>
</dbReference>
<reference evidence="2" key="1">
    <citation type="journal article" date="2014" name="Proc. Natl. Acad. Sci. U.S.A.">
        <title>Extensive sampling of basidiomycete genomes demonstrates inadequacy of the white-rot/brown-rot paradigm for wood decay fungi.</title>
        <authorList>
            <person name="Riley R."/>
            <person name="Salamov A.A."/>
            <person name="Brown D.W."/>
            <person name="Nagy L.G."/>
            <person name="Floudas D."/>
            <person name="Held B.W."/>
            <person name="Levasseur A."/>
            <person name="Lombard V."/>
            <person name="Morin E."/>
            <person name="Otillar R."/>
            <person name="Lindquist E.A."/>
            <person name="Sun H."/>
            <person name="LaButti K.M."/>
            <person name="Schmutz J."/>
            <person name="Jabbour D."/>
            <person name="Luo H."/>
            <person name="Baker S.E."/>
            <person name="Pisabarro A.G."/>
            <person name="Walton J.D."/>
            <person name="Blanchette R.A."/>
            <person name="Henrissat B."/>
            <person name="Martin F."/>
            <person name="Cullen D."/>
            <person name="Hibbett D.S."/>
            <person name="Grigoriev I.V."/>
        </authorList>
    </citation>
    <scope>NUCLEOTIDE SEQUENCE [LARGE SCALE GENOMIC DNA]</scope>
    <source>
        <strain evidence="2">CBS 339.88</strain>
    </source>
</reference>